<dbReference type="Gene3D" id="3.30.70.1170">
    <property type="entry name" value="Sun protein, domain 3"/>
    <property type="match status" value="1"/>
</dbReference>
<evidence type="ECO:0000259" key="15">
    <source>
        <dbReference type="PROSITE" id="PS51686"/>
    </source>
</evidence>
<dbReference type="CDD" id="cd02440">
    <property type="entry name" value="AdoMet_MTases"/>
    <property type="match status" value="1"/>
</dbReference>
<sequence>MSAPDLKRSNPRQSACSVLLRIQREGCYADQLMDRELESGGLTGPDRGLFAELVFGALRRQGTLDHILSSLLTQPLSRLEPQALILLRVGLYQLVYLDRIPESAAVNESVNLAKKTLPRASGLVNAVLRNYLRRGDDIPFPDPLAMPAESIAARHSHPLWLVRQWIDQLGVEEAEALAEASSRQAPLALRANTLAISRDDLLVKFSTNGIQATPCRFSPHGILVEGRHQITSLPGFHEGLFAVQDEASQMAGLLLDPRPGERILDACAAPGGKATHLAQLMNDRGELLAMDVSGVKLPLIQESAHRLGISIIRTRRADLLNSAAFPVDSFDRVLLDAPCSGLGVIRRNPEAKWRLRPEDLTRLAETQRRMFANAVRMLKPGGRLVYSTCSTSREENEAVLHAFLSRQDGVILEDLNQVYPCWSELFTREGMLRSWPHCHGMDGFFAARLIKR</sequence>
<dbReference type="RefSeq" id="WP_011737053.1">
    <property type="nucleotide sequence ID" value="NC_008609.1"/>
</dbReference>
<dbReference type="InterPro" id="IPR029063">
    <property type="entry name" value="SAM-dependent_MTases_sf"/>
</dbReference>
<evidence type="ECO:0000256" key="13">
    <source>
        <dbReference type="ARBA" id="ARBA00047283"/>
    </source>
</evidence>
<feature type="binding site" evidence="14">
    <location>
        <begin position="267"/>
        <end position="273"/>
    </location>
    <ligand>
        <name>S-adenosyl-L-methionine</name>
        <dbReference type="ChEBI" id="CHEBI:59789"/>
    </ligand>
</feature>
<dbReference type="SUPFAM" id="SSF48013">
    <property type="entry name" value="NusB-like"/>
    <property type="match status" value="1"/>
</dbReference>
<dbReference type="GO" id="GO:0006355">
    <property type="term" value="P:regulation of DNA-templated transcription"/>
    <property type="evidence" value="ECO:0007669"/>
    <property type="project" value="InterPro"/>
</dbReference>
<keyword evidence="7 14" id="KW-0489">Methyltransferase</keyword>
<evidence type="ECO:0000256" key="2">
    <source>
        <dbReference type="ARBA" id="ARBA00004496"/>
    </source>
</evidence>
<dbReference type="EMBL" id="CP000482">
    <property type="protein sequence ID" value="ABL00836.1"/>
    <property type="molecule type" value="Genomic_DNA"/>
</dbReference>
<keyword evidence="10 14" id="KW-0694">RNA-binding</keyword>
<dbReference type="InterPro" id="IPR006027">
    <property type="entry name" value="NusB_RsmB_TIM44"/>
</dbReference>
<dbReference type="PANTHER" id="PTHR22807:SF61">
    <property type="entry name" value="NOL1_NOP2_SUN FAMILY PROTEIN _ ANTITERMINATION NUSB DOMAIN-CONTAINING PROTEIN"/>
    <property type="match status" value="1"/>
</dbReference>
<dbReference type="GO" id="GO:0008649">
    <property type="term" value="F:rRNA methyltransferase activity"/>
    <property type="evidence" value="ECO:0007669"/>
    <property type="project" value="InterPro"/>
</dbReference>
<dbReference type="GO" id="GO:0003723">
    <property type="term" value="F:RNA binding"/>
    <property type="evidence" value="ECO:0007669"/>
    <property type="project" value="UniProtKB-UniRule"/>
</dbReference>
<feature type="binding site" evidence="14">
    <location>
        <position position="336"/>
    </location>
    <ligand>
        <name>S-adenosyl-L-methionine</name>
        <dbReference type="ChEBI" id="CHEBI:59789"/>
    </ligand>
</feature>
<dbReference type="STRING" id="338966.Ppro_3242"/>
<evidence type="ECO:0000256" key="14">
    <source>
        <dbReference type="PROSITE-ProRule" id="PRU01023"/>
    </source>
</evidence>
<evidence type="ECO:0000256" key="5">
    <source>
        <dbReference type="ARBA" id="ARBA00022490"/>
    </source>
</evidence>
<dbReference type="PANTHER" id="PTHR22807">
    <property type="entry name" value="NOP2 YEAST -RELATED NOL1/NOP2/FMU SUN DOMAIN-CONTAINING"/>
    <property type="match status" value="1"/>
</dbReference>
<feature type="binding site" evidence="14">
    <location>
        <position position="318"/>
    </location>
    <ligand>
        <name>S-adenosyl-L-methionine</name>
        <dbReference type="ChEBI" id="CHEBI:59789"/>
    </ligand>
</feature>
<dbReference type="PROSITE" id="PS01153">
    <property type="entry name" value="NOL1_NOP2_SUN"/>
    <property type="match status" value="1"/>
</dbReference>
<evidence type="ECO:0000256" key="3">
    <source>
        <dbReference type="ARBA" id="ARBA00007494"/>
    </source>
</evidence>
<dbReference type="eggNOG" id="COG0781">
    <property type="taxonomic scope" value="Bacteria"/>
</dbReference>
<evidence type="ECO:0000256" key="9">
    <source>
        <dbReference type="ARBA" id="ARBA00022691"/>
    </source>
</evidence>
<evidence type="ECO:0000256" key="4">
    <source>
        <dbReference type="ARBA" id="ARBA00012140"/>
    </source>
</evidence>
<dbReference type="InterPro" id="IPR054728">
    <property type="entry name" value="RsmB-like_ferredoxin"/>
</dbReference>
<dbReference type="GO" id="GO:0005737">
    <property type="term" value="C:cytoplasm"/>
    <property type="evidence" value="ECO:0007669"/>
    <property type="project" value="UniProtKB-SubCell"/>
</dbReference>
<feature type="domain" description="SAM-dependent MTase RsmB/NOP-type" evidence="15">
    <location>
        <begin position="177"/>
        <end position="452"/>
    </location>
</feature>
<dbReference type="FunFam" id="3.40.50.150:FF:000257">
    <property type="entry name" value="16S rRNA methyltransferase"/>
    <property type="match status" value="1"/>
</dbReference>
<dbReference type="Pfam" id="PF01189">
    <property type="entry name" value="Methyltr_RsmB-F"/>
    <property type="match status" value="1"/>
</dbReference>
<dbReference type="PRINTS" id="PR02008">
    <property type="entry name" value="RCMTFAMILY"/>
</dbReference>
<dbReference type="InterPro" id="IPR001678">
    <property type="entry name" value="MeTrfase_RsmB-F_NOP2_dom"/>
</dbReference>
<reference evidence="16 17" key="1">
    <citation type="submission" date="2006-10" db="EMBL/GenBank/DDBJ databases">
        <title>Complete sequence of chromosome of Pelobacter propionicus DSM 2379.</title>
        <authorList>
            <consortium name="US DOE Joint Genome Institute"/>
            <person name="Copeland A."/>
            <person name="Lucas S."/>
            <person name="Lapidus A."/>
            <person name="Barry K."/>
            <person name="Detter J.C."/>
            <person name="Glavina del Rio T."/>
            <person name="Hammon N."/>
            <person name="Israni S."/>
            <person name="Dalin E."/>
            <person name="Tice H."/>
            <person name="Pitluck S."/>
            <person name="Saunders E."/>
            <person name="Brettin T."/>
            <person name="Bruce D."/>
            <person name="Han C."/>
            <person name="Tapia R."/>
            <person name="Schmutz J."/>
            <person name="Larimer F."/>
            <person name="Land M."/>
            <person name="Hauser L."/>
            <person name="Kyrpides N."/>
            <person name="Kim E."/>
            <person name="Lovley D."/>
            <person name="Richardson P."/>
        </authorList>
    </citation>
    <scope>NUCLEOTIDE SEQUENCE [LARGE SCALE GENOMIC DNA]</scope>
    <source>
        <strain evidence="17">DSM 2379 / NBRC 103807 / OttBd1</strain>
    </source>
</reference>
<dbReference type="KEGG" id="ppd:Ppro_3242"/>
<dbReference type="InterPro" id="IPR035926">
    <property type="entry name" value="NusB-like_sf"/>
</dbReference>
<evidence type="ECO:0000256" key="11">
    <source>
        <dbReference type="ARBA" id="ARBA00030399"/>
    </source>
</evidence>
<dbReference type="Proteomes" id="UP000006732">
    <property type="component" value="Chromosome"/>
</dbReference>
<comment type="subcellular location">
    <subcellularLocation>
        <location evidence="2">Cytoplasm</location>
    </subcellularLocation>
</comment>
<evidence type="ECO:0000256" key="10">
    <source>
        <dbReference type="ARBA" id="ARBA00022884"/>
    </source>
</evidence>
<dbReference type="Gene3D" id="3.40.50.150">
    <property type="entry name" value="Vaccinia Virus protein VP39"/>
    <property type="match status" value="1"/>
</dbReference>
<dbReference type="PROSITE" id="PS51686">
    <property type="entry name" value="SAM_MT_RSMB_NOP"/>
    <property type="match status" value="1"/>
</dbReference>
<keyword evidence="17" id="KW-1185">Reference proteome</keyword>
<dbReference type="InterPro" id="IPR018314">
    <property type="entry name" value="RsmB/NOL1/NOP2-like_CS"/>
</dbReference>
<accession>A1AU15</accession>
<proteinExistence type="inferred from homology"/>
<comment type="similarity">
    <text evidence="3 14">Belongs to the class I-like SAM-binding methyltransferase superfamily. RsmB/NOP family.</text>
</comment>
<name>A1AU15_PELPD</name>
<gene>
    <name evidence="16" type="ordered locus">Ppro_3242</name>
</gene>
<evidence type="ECO:0000256" key="6">
    <source>
        <dbReference type="ARBA" id="ARBA00022552"/>
    </source>
</evidence>
<dbReference type="NCBIfam" id="TIGR00563">
    <property type="entry name" value="rsmB"/>
    <property type="match status" value="1"/>
</dbReference>
<evidence type="ECO:0000313" key="17">
    <source>
        <dbReference type="Proteomes" id="UP000006732"/>
    </source>
</evidence>
<dbReference type="InterPro" id="IPR004573">
    <property type="entry name" value="rRNA_ssu_MeTfrase_B"/>
</dbReference>
<keyword evidence="6" id="KW-0698">rRNA processing</keyword>
<comment type="function">
    <text evidence="1">Specifically methylates the cytosine at position 967 (m5C967) of 16S rRNA.</text>
</comment>
<feature type="binding site" evidence="14">
    <location>
        <position position="291"/>
    </location>
    <ligand>
        <name>S-adenosyl-L-methionine</name>
        <dbReference type="ChEBI" id="CHEBI:59789"/>
    </ligand>
</feature>
<dbReference type="HOGENOM" id="CLU_005316_0_1_7"/>
<organism evidence="16 17">
    <name type="scientific">Pelobacter propionicus (strain DSM 2379 / NBRC 103807 / OttBd1)</name>
    <dbReference type="NCBI Taxonomy" id="338966"/>
    <lineage>
        <taxon>Bacteria</taxon>
        <taxon>Pseudomonadati</taxon>
        <taxon>Thermodesulfobacteriota</taxon>
        <taxon>Desulfuromonadia</taxon>
        <taxon>Desulfuromonadales</taxon>
        <taxon>Desulfuromonadaceae</taxon>
        <taxon>Pelobacter</taxon>
    </lineage>
</organism>
<evidence type="ECO:0000313" key="16">
    <source>
        <dbReference type="EMBL" id="ABL00836.1"/>
    </source>
</evidence>
<keyword evidence="5" id="KW-0963">Cytoplasm</keyword>
<dbReference type="InterPro" id="IPR049560">
    <property type="entry name" value="MeTrfase_RsmB-F_NOP2_cat"/>
</dbReference>
<dbReference type="Gene3D" id="1.10.940.10">
    <property type="entry name" value="NusB-like"/>
    <property type="match status" value="1"/>
</dbReference>
<dbReference type="SUPFAM" id="SSF53335">
    <property type="entry name" value="S-adenosyl-L-methionine-dependent methyltransferases"/>
    <property type="match status" value="1"/>
</dbReference>
<keyword evidence="8 14" id="KW-0808">Transferase</keyword>
<feature type="active site" description="Nucleophile" evidence="14">
    <location>
        <position position="389"/>
    </location>
</feature>
<evidence type="ECO:0000256" key="12">
    <source>
        <dbReference type="ARBA" id="ARBA00031088"/>
    </source>
</evidence>
<dbReference type="Pfam" id="PF01029">
    <property type="entry name" value="NusB"/>
    <property type="match status" value="1"/>
</dbReference>
<dbReference type="Pfam" id="PF22458">
    <property type="entry name" value="RsmF-B_ferredox"/>
    <property type="match status" value="1"/>
</dbReference>
<evidence type="ECO:0000256" key="1">
    <source>
        <dbReference type="ARBA" id="ARBA00002724"/>
    </source>
</evidence>
<comment type="catalytic activity">
    <reaction evidence="13">
        <text>cytidine(967) in 16S rRNA + S-adenosyl-L-methionine = 5-methylcytidine(967) in 16S rRNA + S-adenosyl-L-homocysteine + H(+)</text>
        <dbReference type="Rhea" id="RHEA:42748"/>
        <dbReference type="Rhea" id="RHEA-COMP:10219"/>
        <dbReference type="Rhea" id="RHEA-COMP:10220"/>
        <dbReference type="ChEBI" id="CHEBI:15378"/>
        <dbReference type="ChEBI" id="CHEBI:57856"/>
        <dbReference type="ChEBI" id="CHEBI:59789"/>
        <dbReference type="ChEBI" id="CHEBI:74483"/>
        <dbReference type="ChEBI" id="CHEBI:82748"/>
        <dbReference type="EC" id="2.1.1.176"/>
    </reaction>
</comment>
<dbReference type="NCBIfam" id="NF011494">
    <property type="entry name" value="PRK14902.1"/>
    <property type="match status" value="1"/>
</dbReference>
<evidence type="ECO:0000256" key="8">
    <source>
        <dbReference type="ARBA" id="ARBA00022679"/>
    </source>
</evidence>
<evidence type="ECO:0000256" key="7">
    <source>
        <dbReference type="ARBA" id="ARBA00022603"/>
    </source>
</evidence>
<dbReference type="AlphaFoldDB" id="A1AU15"/>
<dbReference type="InterPro" id="IPR023267">
    <property type="entry name" value="RCMT"/>
</dbReference>
<protein>
    <recommendedName>
        <fullName evidence="4">16S rRNA (cytosine(967)-C(5))-methyltransferase</fullName>
        <ecNumber evidence="4">2.1.1.176</ecNumber>
    </recommendedName>
    <alternativeName>
        <fullName evidence="11">16S rRNA m5C967 methyltransferase</fullName>
    </alternativeName>
    <alternativeName>
        <fullName evidence="12">rRNA (cytosine-C(5)-)-methyltransferase RsmB</fullName>
    </alternativeName>
</protein>
<dbReference type="eggNOG" id="COG0144">
    <property type="taxonomic scope" value="Bacteria"/>
</dbReference>
<dbReference type="EC" id="2.1.1.176" evidence="4"/>
<keyword evidence="9 14" id="KW-0949">S-adenosyl-L-methionine</keyword>